<dbReference type="SUPFAM" id="SSF52172">
    <property type="entry name" value="CheY-like"/>
    <property type="match status" value="1"/>
</dbReference>
<organism evidence="12 13">
    <name type="scientific">Pisum sativum</name>
    <name type="common">Garden pea</name>
    <name type="synonym">Lathyrus oleraceus</name>
    <dbReference type="NCBI Taxonomy" id="3888"/>
    <lineage>
        <taxon>Eukaryota</taxon>
        <taxon>Viridiplantae</taxon>
        <taxon>Streptophyta</taxon>
        <taxon>Embryophyta</taxon>
        <taxon>Tracheophyta</taxon>
        <taxon>Spermatophyta</taxon>
        <taxon>Magnoliopsida</taxon>
        <taxon>eudicotyledons</taxon>
        <taxon>Gunneridae</taxon>
        <taxon>Pentapetalae</taxon>
        <taxon>rosids</taxon>
        <taxon>fabids</taxon>
        <taxon>Fabales</taxon>
        <taxon>Fabaceae</taxon>
        <taxon>Papilionoideae</taxon>
        <taxon>50 kb inversion clade</taxon>
        <taxon>NPAAA clade</taxon>
        <taxon>Hologalegina</taxon>
        <taxon>IRL clade</taxon>
        <taxon>Fabeae</taxon>
        <taxon>Lathyrus</taxon>
    </lineage>
</organism>
<evidence type="ECO:0000256" key="6">
    <source>
        <dbReference type="ARBA" id="ARBA00023163"/>
    </source>
</evidence>
<dbReference type="Pfam" id="PF00072">
    <property type="entry name" value="Response_reg"/>
    <property type="match status" value="1"/>
</dbReference>
<dbReference type="Gene3D" id="1.10.10.60">
    <property type="entry name" value="Homeodomain-like"/>
    <property type="match status" value="1"/>
</dbReference>
<comment type="caution">
    <text evidence="12">The sequence shown here is derived from an EMBL/GenBank/DDBJ whole genome shotgun (WGS) entry which is preliminary data.</text>
</comment>
<evidence type="ECO:0000256" key="7">
    <source>
        <dbReference type="ARBA" id="ARBA00023242"/>
    </source>
</evidence>
<dbReference type="GO" id="GO:0009736">
    <property type="term" value="P:cytokinin-activated signaling pathway"/>
    <property type="evidence" value="ECO:0007669"/>
    <property type="project" value="InterPro"/>
</dbReference>
<accession>A0A9D4W3R0</accession>
<sequence length="177" mass="20078">MPDMDGFKLLELIGLEMDLPVIMFSANDDPKMVMKGITHGACDYLLKPVRLKEVQIIWQHVIRKKKSSKRSNSDSGNGIDSAVTGSSDQNARPHRKRKDKNEDEEEEENEDDDDDDEDPSAQKKARVVWNAELHRLFVSAVNQLGIDKAVPKKILDLMNVEKLTRENVASHLQVNVM</sequence>
<dbReference type="GO" id="GO:0000160">
    <property type="term" value="P:phosphorelay signal transduction system"/>
    <property type="evidence" value="ECO:0007669"/>
    <property type="project" value="UniProtKB-KW"/>
</dbReference>
<protein>
    <submittedName>
        <fullName evidence="12">Two-component response regulator Orr22, variant 3</fullName>
    </submittedName>
</protein>
<keyword evidence="5" id="KW-0010">Activator</keyword>
<keyword evidence="6" id="KW-0804">Transcription</keyword>
<evidence type="ECO:0000259" key="10">
    <source>
        <dbReference type="PROSITE" id="PS50110"/>
    </source>
</evidence>
<dbReference type="InterPro" id="IPR001005">
    <property type="entry name" value="SANT/Myb"/>
</dbReference>
<comment type="subcellular location">
    <subcellularLocation>
        <location evidence="1">Nucleus</location>
    </subcellularLocation>
</comment>
<dbReference type="NCBIfam" id="TIGR01557">
    <property type="entry name" value="myb_SHAQKYF"/>
    <property type="match status" value="1"/>
</dbReference>
<keyword evidence="2" id="KW-0597">Phosphoprotein</keyword>
<evidence type="ECO:0000256" key="5">
    <source>
        <dbReference type="ARBA" id="ARBA00023159"/>
    </source>
</evidence>
<dbReference type="GO" id="GO:0003677">
    <property type="term" value="F:DNA binding"/>
    <property type="evidence" value="ECO:0007669"/>
    <property type="project" value="InterPro"/>
</dbReference>
<evidence type="ECO:0000256" key="2">
    <source>
        <dbReference type="ARBA" id="ARBA00022553"/>
    </source>
</evidence>
<dbReference type="FunFam" id="1.10.10.60:FF:000007">
    <property type="entry name" value="Two-component response regulator"/>
    <property type="match status" value="1"/>
</dbReference>
<dbReference type="PROSITE" id="PS51294">
    <property type="entry name" value="HTH_MYB"/>
    <property type="match status" value="1"/>
</dbReference>
<evidence type="ECO:0000256" key="4">
    <source>
        <dbReference type="ARBA" id="ARBA00023015"/>
    </source>
</evidence>
<dbReference type="SUPFAM" id="SSF46689">
    <property type="entry name" value="Homeodomain-like"/>
    <property type="match status" value="1"/>
</dbReference>
<dbReference type="InterPro" id="IPR045279">
    <property type="entry name" value="ARR-like"/>
</dbReference>
<dbReference type="PANTHER" id="PTHR43874">
    <property type="entry name" value="TWO-COMPONENT RESPONSE REGULATOR"/>
    <property type="match status" value="1"/>
</dbReference>
<name>A0A9D4W3R0_PEA</name>
<dbReference type="Gramene" id="Psat06G0073700-T3">
    <property type="protein sequence ID" value="KAI5393736.1"/>
    <property type="gene ID" value="KIW84_060737"/>
</dbReference>
<reference evidence="12 13" key="1">
    <citation type="journal article" date="2022" name="Nat. Genet.">
        <title>Improved pea reference genome and pan-genome highlight genomic features and evolutionary characteristics.</title>
        <authorList>
            <person name="Yang T."/>
            <person name="Liu R."/>
            <person name="Luo Y."/>
            <person name="Hu S."/>
            <person name="Wang D."/>
            <person name="Wang C."/>
            <person name="Pandey M.K."/>
            <person name="Ge S."/>
            <person name="Xu Q."/>
            <person name="Li N."/>
            <person name="Li G."/>
            <person name="Huang Y."/>
            <person name="Saxena R.K."/>
            <person name="Ji Y."/>
            <person name="Li M."/>
            <person name="Yan X."/>
            <person name="He Y."/>
            <person name="Liu Y."/>
            <person name="Wang X."/>
            <person name="Xiang C."/>
            <person name="Varshney R.K."/>
            <person name="Ding H."/>
            <person name="Gao S."/>
            <person name="Zong X."/>
        </authorList>
    </citation>
    <scope>NUCLEOTIDE SEQUENCE [LARGE SCALE GENOMIC DNA]</scope>
    <source>
        <strain evidence="12 13">cv. Zhongwan 6</strain>
    </source>
</reference>
<proteinExistence type="predicted"/>
<evidence type="ECO:0000313" key="12">
    <source>
        <dbReference type="EMBL" id="KAI5393736.1"/>
    </source>
</evidence>
<evidence type="ECO:0000313" key="13">
    <source>
        <dbReference type="Proteomes" id="UP001058974"/>
    </source>
</evidence>
<evidence type="ECO:0000256" key="8">
    <source>
        <dbReference type="PROSITE-ProRule" id="PRU00169"/>
    </source>
</evidence>
<dbReference type="InterPro" id="IPR017930">
    <property type="entry name" value="Myb_dom"/>
</dbReference>
<keyword evidence="7" id="KW-0539">Nucleus</keyword>
<feature type="compositionally biased region" description="Acidic residues" evidence="9">
    <location>
        <begin position="102"/>
        <end position="119"/>
    </location>
</feature>
<evidence type="ECO:0000256" key="1">
    <source>
        <dbReference type="ARBA" id="ARBA00004123"/>
    </source>
</evidence>
<keyword evidence="13" id="KW-1185">Reference proteome</keyword>
<feature type="domain" description="Response regulatory" evidence="10">
    <location>
        <begin position="1"/>
        <end position="62"/>
    </location>
</feature>
<feature type="region of interest" description="Disordered" evidence="9">
    <location>
        <begin position="66"/>
        <end position="123"/>
    </location>
</feature>
<dbReference type="InterPro" id="IPR011006">
    <property type="entry name" value="CheY-like_superfamily"/>
</dbReference>
<gene>
    <name evidence="12" type="ORF">KIW84_060737</name>
</gene>
<evidence type="ECO:0000256" key="9">
    <source>
        <dbReference type="SAM" id="MobiDB-lite"/>
    </source>
</evidence>
<keyword evidence="3" id="KW-0902">Two-component regulatory system</keyword>
<feature type="domain" description="HTH myb-type" evidence="11">
    <location>
        <begin position="121"/>
        <end position="177"/>
    </location>
</feature>
<dbReference type="Gene3D" id="3.40.50.2300">
    <property type="match status" value="1"/>
</dbReference>
<evidence type="ECO:0000259" key="11">
    <source>
        <dbReference type="PROSITE" id="PS51294"/>
    </source>
</evidence>
<dbReference type="EMBL" id="JAMSHJ010000006">
    <property type="protein sequence ID" value="KAI5393736.1"/>
    <property type="molecule type" value="Genomic_DNA"/>
</dbReference>
<dbReference type="PROSITE" id="PS50110">
    <property type="entry name" value="RESPONSE_REGULATORY"/>
    <property type="match status" value="1"/>
</dbReference>
<dbReference type="AlphaFoldDB" id="A0A9D4W3R0"/>
<dbReference type="InterPro" id="IPR009057">
    <property type="entry name" value="Homeodomain-like_sf"/>
</dbReference>
<dbReference type="InterPro" id="IPR001789">
    <property type="entry name" value="Sig_transdc_resp-reg_receiver"/>
</dbReference>
<dbReference type="InterPro" id="IPR006447">
    <property type="entry name" value="Myb_dom_plants"/>
</dbReference>
<comment type="caution">
    <text evidence="8">Lacks conserved residue(s) required for the propagation of feature annotation.</text>
</comment>
<dbReference type="GO" id="GO:0005634">
    <property type="term" value="C:nucleus"/>
    <property type="evidence" value="ECO:0007669"/>
    <property type="project" value="UniProtKB-SubCell"/>
</dbReference>
<keyword evidence="4" id="KW-0805">Transcription regulation</keyword>
<dbReference type="Pfam" id="PF00249">
    <property type="entry name" value="Myb_DNA-binding"/>
    <property type="match status" value="1"/>
</dbReference>
<dbReference type="Proteomes" id="UP001058974">
    <property type="component" value="Chromosome 6"/>
</dbReference>
<evidence type="ECO:0000256" key="3">
    <source>
        <dbReference type="ARBA" id="ARBA00023012"/>
    </source>
</evidence>
<dbReference type="PANTHER" id="PTHR43874:SF210">
    <property type="entry name" value="TWO-COMPONENT RESPONSE REGULATOR"/>
    <property type="match status" value="1"/>
</dbReference>